<dbReference type="CDD" id="cd00833">
    <property type="entry name" value="PKS"/>
    <property type="match status" value="1"/>
</dbReference>
<reference evidence="9" key="1">
    <citation type="submission" date="2021-06" db="EMBL/GenBank/DDBJ databases">
        <title>Comparative genomics, transcriptomics and evolutionary studies reveal genomic signatures of adaptation to plant cell wall in hemibiotrophic fungi.</title>
        <authorList>
            <consortium name="DOE Joint Genome Institute"/>
            <person name="Baroncelli R."/>
            <person name="Diaz J.F."/>
            <person name="Benocci T."/>
            <person name="Peng M."/>
            <person name="Battaglia E."/>
            <person name="Haridas S."/>
            <person name="Andreopoulos W."/>
            <person name="Labutti K."/>
            <person name="Pangilinan J."/>
            <person name="Floch G.L."/>
            <person name="Makela M.R."/>
            <person name="Henrissat B."/>
            <person name="Grigoriev I.V."/>
            <person name="Crouch J.A."/>
            <person name="De Vries R.P."/>
            <person name="Sukno S.A."/>
            <person name="Thon M.R."/>
        </authorList>
    </citation>
    <scope>NUCLEOTIDE SEQUENCE</scope>
    <source>
        <strain evidence="9">CBS 125086</strain>
    </source>
</reference>
<dbReference type="PROSITE" id="PS50075">
    <property type="entry name" value="CARRIER"/>
    <property type="match status" value="1"/>
</dbReference>
<dbReference type="SUPFAM" id="SSF52151">
    <property type="entry name" value="FabD/lysophospholipase-like"/>
    <property type="match status" value="1"/>
</dbReference>
<gene>
    <name evidence="9" type="ORF">LY79DRAFT_595538</name>
</gene>
<dbReference type="Pfam" id="PF00698">
    <property type="entry name" value="Acyl_transf_1"/>
    <property type="match status" value="1"/>
</dbReference>
<dbReference type="Pfam" id="PF22621">
    <property type="entry name" value="CurL-like_PKS_C"/>
    <property type="match status" value="1"/>
</dbReference>
<proteinExistence type="predicted"/>
<evidence type="ECO:0000256" key="5">
    <source>
        <dbReference type="SAM" id="MobiDB-lite"/>
    </source>
</evidence>
<dbReference type="Pfam" id="PF02801">
    <property type="entry name" value="Ketoacyl-synt_C"/>
    <property type="match status" value="1"/>
</dbReference>
<comment type="caution">
    <text evidence="4">Lacks conserved residue(s) required for the propagation of feature annotation.</text>
</comment>
<feature type="region of interest" description="N-terminal hotdog fold" evidence="4">
    <location>
        <begin position="1185"/>
        <end position="1319"/>
    </location>
</feature>
<feature type="domain" description="Carrier" evidence="6">
    <location>
        <begin position="1590"/>
        <end position="1658"/>
    </location>
</feature>
<feature type="region of interest" description="Disordered" evidence="5">
    <location>
        <begin position="1548"/>
        <end position="1590"/>
    </location>
</feature>
<dbReference type="InterPro" id="IPR009081">
    <property type="entry name" value="PP-bd_ACP"/>
</dbReference>
<dbReference type="PROSITE" id="PS52004">
    <property type="entry name" value="KS3_2"/>
    <property type="match status" value="1"/>
</dbReference>
<accession>A0AAD8PHU1</accession>
<feature type="compositionally biased region" description="Polar residues" evidence="5">
    <location>
        <begin position="1572"/>
        <end position="1584"/>
    </location>
</feature>
<evidence type="ECO:0000313" key="10">
    <source>
        <dbReference type="Proteomes" id="UP001230504"/>
    </source>
</evidence>
<dbReference type="GO" id="GO:0006633">
    <property type="term" value="P:fatty acid biosynthetic process"/>
    <property type="evidence" value="ECO:0007669"/>
    <property type="project" value="TreeGrafter"/>
</dbReference>
<dbReference type="InterPro" id="IPR036736">
    <property type="entry name" value="ACP-like_sf"/>
</dbReference>
<evidence type="ECO:0000313" key="9">
    <source>
        <dbReference type="EMBL" id="KAK1561225.1"/>
    </source>
</evidence>
<dbReference type="RefSeq" id="XP_060406607.1">
    <property type="nucleotide sequence ID" value="XM_060561788.1"/>
</dbReference>
<sequence length="1658" mass="181644">MIYFSNKFPQGDPQTLLQQLHLYSKDKRHPHLAHFLKEATAVVHDKVEKLPLDPRQLVPHFESVQSLAADSTLQRGVLYYKTTPTWFNSSDNTLLAGLGLSLLASTAVSLAQTLEVLPLTGSEVIRIAFRLGSLVTGAYVVHGATPNKVQQELDNIYCRQQTPKAAKVFVSAKGRTSVTVSRPPSRIKELFHTSAFFRSQEYIPLPIYGGLCHAPHVYTQQDAAQVVGSSGLGEELFSLVPVLAPSTGAPFLRGSANQLFKDVDRVIDNASGNLGKEQSQVIKLIVFGTSLPAQDLQTALDRGGVEISVNFRSSQDSKIAIMGISCRLPGGAIDTDTLWGLLEKGLNVHRVIPPSRFDMESHYDAEHKKVNASHTQYSCFVDDPGFFDARFFNISPREAEQTDPMQRLALVTAFEALERAGFVAGRTDSSHAAQASDDYQEVNTAQEISTYFIRISCRAFGPGHINYFLKFSGPSFSCNTARSSSLATIQAACTALWNGEVNTVVAGGMNILTNSDAFASLSKEHFLTKTPNACKTWDIGADSYCRADGVVSFVMKQLEDTEKNNDNILGIILSAATNHSANAVSITHPHAYSQAFHYRKVLERARVDTIDVSYIKAHSTGTQAGDIQELTSLTDVFAPLSTKRQPLKQPLHIGAVKSNVGHSKAVAGATALLKVLLMFRQDIIPPHMGIKTALNPKLPAHMDQQNLRVPLEATSWPRMPDRKRLAMVNSFSAAGGNTSLLLEEGTATSPGRSTTEADPRPTHIAVISAKSKPSLKGNIERLLLYLEKHPAVSLADLAYTTTAHRQHYNHRLTFHAADVARLQAQLLTSLKQQIDSHRPVSSSLVPSVAFTFTSQGASYKSSNLQLFHHSPMLTLNALAKQLGFPSFISTIDGSHNKDHNQSAEIALAKPDVVLGHSLGEYAALCIAGVISASDAICLADKQAEMLQEKCQAGSHSMLAMRAAVDNIKDAAGDLPYKIAYINSPKGTWHKLDAGHHCATIDVPFAFHSAQTDPALQDFETLAQEGVIFRKPRIPVISPLLASIIYNSKTMDSTYLQKATRETCDFLRAALEIRVINKDMFWIKMGPHSATLGPSCVTVSSLRRREDNWTTLAKSLATLHSAGLEVQWNEFHRPRLRLLDLPTYSWNNKNYWIQYNGSNMFYEDARQTRVAPLSPVVSSFRTSLVQAIIRKEFYGTSGTVTMQSDLMSADFFAAAHGHSINRCSVVTSSIHADIAYTLGDPVKYEHLNIANLKVAKGLVAQINTSQPQLIHVTASTSNINDSIRVEWHNVGSNGAITESEPFTTATVLCSNAYEWLRSWAAITHLVKSRIETLQDMAQKGQATQFSRKMAYSLFASSLVNYTDKYRRIHSVVMHEFKAFADVRLTTEEGGSVWTVPPYFINSVAHLARFVINVTNAHNTVNHFCVTPSWQSMLLARPLMAREQYQSYIKMIPSQDDDGVFFRDMYIMREGEIIGVVGGIQFRRYLRILLSRFFSPPDSVNITAKSVALLQRHSSLKENSPCPASSTATCNKQALLGGTQSPGSTLAALSINSSSRPSSITSSVSKAVRGETPATETDQGSESTPPASKDPSSIVAKATLIIASQTGIDVADLSNNTRLRDVGVDSLMSLVITEMFCRELDITVNSSLFLEYLTLGALKG</sequence>
<feature type="domain" description="PKS/mFAS DH" evidence="8">
    <location>
        <begin position="1185"/>
        <end position="1489"/>
    </location>
</feature>
<feature type="compositionally biased region" description="Low complexity" evidence="5">
    <location>
        <begin position="1548"/>
        <end position="1563"/>
    </location>
</feature>
<dbReference type="PANTHER" id="PTHR43775">
    <property type="entry name" value="FATTY ACID SYNTHASE"/>
    <property type="match status" value="1"/>
</dbReference>
<dbReference type="EMBL" id="JAHLJV010000434">
    <property type="protein sequence ID" value="KAK1561225.1"/>
    <property type="molecule type" value="Genomic_DNA"/>
</dbReference>
<dbReference type="Gene3D" id="3.40.47.10">
    <property type="match status" value="1"/>
</dbReference>
<dbReference type="InterPro" id="IPR032088">
    <property type="entry name" value="SAT"/>
</dbReference>
<protein>
    <submittedName>
        <fullName evidence="9">Polyketide synthase</fullName>
    </submittedName>
</protein>
<dbReference type="PANTHER" id="PTHR43775:SF37">
    <property type="entry name" value="SI:DKEY-61P9.11"/>
    <property type="match status" value="1"/>
</dbReference>
<organism evidence="9 10">
    <name type="scientific">Colletotrichum navitas</name>
    <dbReference type="NCBI Taxonomy" id="681940"/>
    <lineage>
        <taxon>Eukaryota</taxon>
        <taxon>Fungi</taxon>
        <taxon>Dikarya</taxon>
        <taxon>Ascomycota</taxon>
        <taxon>Pezizomycotina</taxon>
        <taxon>Sordariomycetes</taxon>
        <taxon>Hypocreomycetidae</taxon>
        <taxon>Glomerellales</taxon>
        <taxon>Glomerellaceae</taxon>
        <taxon>Colletotrichum</taxon>
        <taxon>Colletotrichum graminicola species complex</taxon>
    </lineage>
</organism>
<dbReference type="InterPro" id="IPR050091">
    <property type="entry name" value="PKS_NRPS_Biosynth_Enz"/>
</dbReference>
<dbReference type="InterPro" id="IPR042104">
    <property type="entry name" value="PKS_dehydratase_sf"/>
</dbReference>
<dbReference type="InterPro" id="IPR016039">
    <property type="entry name" value="Thiolase-like"/>
</dbReference>
<dbReference type="Gene3D" id="3.30.70.3290">
    <property type="match status" value="2"/>
</dbReference>
<dbReference type="InterPro" id="IPR014043">
    <property type="entry name" value="Acyl_transferase_dom"/>
</dbReference>
<dbReference type="InterPro" id="IPR014031">
    <property type="entry name" value="Ketoacyl_synth_C"/>
</dbReference>
<dbReference type="Pfam" id="PF16073">
    <property type="entry name" value="SAT"/>
    <property type="match status" value="1"/>
</dbReference>
<evidence type="ECO:0000259" key="8">
    <source>
        <dbReference type="PROSITE" id="PS52019"/>
    </source>
</evidence>
<dbReference type="NCBIfam" id="TIGR04532">
    <property type="entry name" value="PT_fungal_PKS"/>
    <property type="match status" value="1"/>
</dbReference>
<dbReference type="InterPro" id="IPR001227">
    <property type="entry name" value="Ac_transferase_dom_sf"/>
</dbReference>
<dbReference type="SUPFAM" id="SSF47336">
    <property type="entry name" value="ACP-like"/>
    <property type="match status" value="1"/>
</dbReference>
<dbReference type="InterPro" id="IPR016035">
    <property type="entry name" value="Acyl_Trfase/lysoPLipase"/>
</dbReference>
<dbReference type="Gene3D" id="3.40.366.10">
    <property type="entry name" value="Malonyl-Coenzyme A Acyl Carrier Protein, domain 2"/>
    <property type="match status" value="1"/>
</dbReference>
<keyword evidence="2" id="KW-0597">Phosphoprotein</keyword>
<keyword evidence="3" id="KW-0808">Transferase</keyword>
<dbReference type="Gene3D" id="3.10.129.110">
    <property type="entry name" value="Polyketide synthase dehydratase"/>
    <property type="match status" value="1"/>
</dbReference>
<dbReference type="GO" id="GO:0044550">
    <property type="term" value="P:secondary metabolite biosynthetic process"/>
    <property type="evidence" value="ECO:0007669"/>
    <property type="project" value="TreeGrafter"/>
</dbReference>
<dbReference type="Gene3D" id="1.10.1200.10">
    <property type="entry name" value="ACP-like"/>
    <property type="match status" value="1"/>
</dbReference>
<dbReference type="GeneID" id="85446028"/>
<evidence type="ECO:0000256" key="4">
    <source>
        <dbReference type="PROSITE-ProRule" id="PRU01363"/>
    </source>
</evidence>
<dbReference type="GO" id="GO:0004312">
    <property type="term" value="F:fatty acid synthase activity"/>
    <property type="evidence" value="ECO:0007669"/>
    <property type="project" value="TreeGrafter"/>
</dbReference>
<dbReference type="Pfam" id="PF00109">
    <property type="entry name" value="ketoacyl-synt"/>
    <property type="match status" value="1"/>
</dbReference>
<evidence type="ECO:0000256" key="2">
    <source>
        <dbReference type="ARBA" id="ARBA00022553"/>
    </source>
</evidence>
<dbReference type="InterPro" id="IPR014030">
    <property type="entry name" value="Ketoacyl_synth_N"/>
</dbReference>
<dbReference type="SMART" id="SM00825">
    <property type="entry name" value="PKS_KS"/>
    <property type="match status" value="1"/>
</dbReference>
<feature type="domain" description="Ketosynthase family 3 (KS3)" evidence="7">
    <location>
        <begin position="316"/>
        <end position="744"/>
    </location>
</feature>
<name>A0AAD8PHU1_9PEZI</name>
<dbReference type="Pfam" id="PF00550">
    <property type="entry name" value="PP-binding"/>
    <property type="match status" value="1"/>
</dbReference>
<keyword evidence="10" id="KW-1185">Reference proteome</keyword>
<feature type="region of interest" description="C-terminal hotdog fold" evidence="4">
    <location>
        <begin position="1341"/>
        <end position="1489"/>
    </location>
</feature>
<dbReference type="Proteomes" id="UP001230504">
    <property type="component" value="Unassembled WGS sequence"/>
</dbReference>
<evidence type="ECO:0000256" key="1">
    <source>
        <dbReference type="ARBA" id="ARBA00022450"/>
    </source>
</evidence>
<dbReference type="InterPro" id="IPR049900">
    <property type="entry name" value="PKS_mFAS_DH"/>
</dbReference>
<evidence type="ECO:0000259" key="6">
    <source>
        <dbReference type="PROSITE" id="PS50075"/>
    </source>
</evidence>
<dbReference type="SUPFAM" id="SSF53901">
    <property type="entry name" value="Thiolase-like"/>
    <property type="match status" value="1"/>
</dbReference>
<evidence type="ECO:0000256" key="3">
    <source>
        <dbReference type="ARBA" id="ARBA00022679"/>
    </source>
</evidence>
<dbReference type="InterPro" id="IPR030918">
    <property type="entry name" value="PT_fungal_PKS"/>
</dbReference>
<keyword evidence="1" id="KW-0596">Phosphopantetheine</keyword>
<evidence type="ECO:0000259" key="7">
    <source>
        <dbReference type="PROSITE" id="PS52004"/>
    </source>
</evidence>
<dbReference type="PROSITE" id="PS52019">
    <property type="entry name" value="PKS_MFAS_DH"/>
    <property type="match status" value="1"/>
</dbReference>
<dbReference type="InterPro" id="IPR020841">
    <property type="entry name" value="PKS_Beta-ketoAc_synthase_dom"/>
</dbReference>
<dbReference type="SMART" id="SM00827">
    <property type="entry name" value="PKS_AT"/>
    <property type="match status" value="1"/>
</dbReference>
<comment type="caution">
    <text evidence="9">The sequence shown here is derived from an EMBL/GenBank/DDBJ whole genome shotgun (WGS) entry which is preliminary data.</text>
</comment>